<dbReference type="EMBL" id="HE577328">
    <property type="protein sequence ID" value="CCD00286.1"/>
    <property type="molecule type" value="Genomic_DNA"/>
</dbReference>
<name>A0A9P1JV22_9PROT</name>
<reference evidence="1 2" key="1">
    <citation type="journal article" date="2011" name="PLoS Genet.">
        <title>Azospirillum genomes reveal transition of bacteria from aquatic to terrestrial environments.</title>
        <authorList>
            <person name="Wisniewski-Dye F."/>
            <person name="Borziak K."/>
            <person name="Khalsa-Moyers G."/>
            <person name="Alexandre G."/>
            <person name="Sukharnikov L.O."/>
            <person name="Wuichet K."/>
            <person name="Hurst G.B."/>
            <person name="McDonald W.H."/>
            <person name="Robertson J.S."/>
            <person name="Barbe V."/>
            <person name="Calteau A."/>
            <person name="Rouy Z."/>
            <person name="Mangenot S."/>
            <person name="Prigent-Combaret C."/>
            <person name="Normand P."/>
            <person name="Boyer M."/>
            <person name="Siguier P."/>
            <person name="Dessaux Y."/>
            <person name="Elmerich C."/>
            <person name="Condemine G."/>
            <person name="Krishnen G."/>
            <person name="Kennedy I."/>
            <person name="Paterson A.H."/>
            <person name="Gonzalez V."/>
            <person name="Mavingui P."/>
            <person name="Zhulin I.B."/>
        </authorList>
    </citation>
    <scope>NUCLEOTIDE SEQUENCE [LARGE SCALE GENOMIC DNA]</scope>
    <source>
        <strain evidence="1 2">Sp245</strain>
    </source>
</reference>
<proteinExistence type="predicted"/>
<keyword evidence="1" id="KW-0614">Plasmid</keyword>
<dbReference type="AlphaFoldDB" id="A0A9P1JV22"/>
<geneLocation type="plasmid" evidence="1 2">
    <name>AZOBR_p1</name>
</geneLocation>
<evidence type="ECO:0000313" key="2">
    <source>
        <dbReference type="Proteomes" id="UP000007319"/>
    </source>
</evidence>
<evidence type="ECO:0000313" key="1">
    <source>
        <dbReference type="EMBL" id="CCD00286.1"/>
    </source>
</evidence>
<keyword evidence="2" id="KW-1185">Reference proteome</keyword>
<accession>A0A9P1JV22</accession>
<organism evidence="1 2">
    <name type="scientific">Azospirillum baldaniorum</name>
    <dbReference type="NCBI Taxonomy" id="1064539"/>
    <lineage>
        <taxon>Bacteria</taxon>
        <taxon>Pseudomonadati</taxon>
        <taxon>Pseudomonadota</taxon>
        <taxon>Alphaproteobacteria</taxon>
        <taxon>Rhodospirillales</taxon>
        <taxon>Azospirillaceae</taxon>
        <taxon>Azospirillum</taxon>
    </lineage>
</organism>
<sequence>MSALNDTGTRGSTSRRWMFNQRPVIVDIFRPKKSFGLDL</sequence>
<dbReference type="KEGG" id="abs:AZOBR_p170042"/>
<dbReference type="Proteomes" id="UP000007319">
    <property type="component" value="Plasmid AZOBR_p1"/>
</dbReference>
<protein>
    <submittedName>
        <fullName evidence="1">Uncharacterized protein</fullName>
    </submittedName>
</protein>
<gene>
    <name evidence="1" type="ORF">AZOBR_p170042</name>
</gene>